<feature type="transmembrane region" description="Helical" evidence="4">
    <location>
        <begin position="156"/>
        <end position="176"/>
    </location>
</feature>
<keyword evidence="1" id="KW-0805">Transcription regulation</keyword>
<keyword evidence="2" id="KW-0238">DNA-binding</keyword>
<evidence type="ECO:0000256" key="2">
    <source>
        <dbReference type="ARBA" id="ARBA00023125"/>
    </source>
</evidence>
<dbReference type="OrthoDB" id="6283866at2"/>
<dbReference type="GO" id="GO:0003700">
    <property type="term" value="F:DNA-binding transcription factor activity"/>
    <property type="evidence" value="ECO:0007669"/>
    <property type="project" value="InterPro"/>
</dbReference>
<protein>
    <submittedName>
        <fullName evidence="6">Helix-turn-helix domain-containing protein</fullName>
    </submittedName>
</protein>
<dbReference type="InterPro" id="IPR009057">
    <property type="entry name" value="Homeodomain-like_sf"/>
</dbReference>
<keyword evidence="4" id="KW-1133">Transmembrane helix</keyword>
<feature type="transmembrane region" description="Helical" evidence="4">
    <location>
        <begin position="38"/>
        <end position="57"/>
    </location>
</feature>
<dbReference type="PANTHER" id="PTHR43280:SF29">
    <property type="entry name" value="ARAC-FAMILY TRANSCRIPTIONAL REGULATOR"/>
    <property type="match status" value="1"/>
</dbReference>
<accession>A0A1I7CRU8</accession>
<feature type="transmembrane region" description="Helical" evidence="4">
    <location>
        <begin position="228"/>
        <end position="247"/>
    </location>
</feature>
<gene>
    <name evidence="6" type="ORF">SAMN04489724_3372</name>
</gene>
<dbReference type="EMBL" id="FPBF01000005">
    <property type="protein sequence ID" value="SFU02190.1"/>
    <property type="molecule type" value="Genomic_DNA"/>
</dbReference>
<dbReference type="SMART" id="SM00342">
    <property type="entry name" value="HTH_ARAC"/>
    <property type="match status" value="1"/>
</dbReference>
<dbReference type="PROSITE" id="PS01124">
    <property type="entry name" value="HTH_ARAC_FAMILY_2"/>
    <property type="match status" value="1"/>
</dbReference>
<keyword evidence="7" id="KW-1185">Reference proteome</keyword>
<dbReference type="InterPro" id="IPR018060">
    <property type="entry name" value="HTH_AraC"/>
</dbReference>
<evidence type="ECO:0000256" key="1">
    <source>
        <dbReference type="ARBA" id="ARBA00023015"/>
    </source>
</evidence>
<dbReference type="RefSeq" id="WP_091695622.1">
    <property type="nucleotide sequence ID" value="NZ_FPBF01000005.1"/>
</dbReference>
<sequence length="391" mass="44757">MSLELNFFNFIYLFSCSFGYVLGIVLLTFGIRKKSPNILMGLSFLFLSHGILLAGLIDSGLIVHFPSLYRTGNLAGLIYAFLPFLYIQYTLFDAKFKLWHLVHLLPAIIYFVDFLPVFMMDFDSKTQLILSEYQDPYLLVSFTQSRFFPDNFHTEFRTILVNFYWVLSVGLVWRYKSKNPVLGEKKDVLRWIQTYLILQLILFVPFYLTFQSSDTDLVFKAVHFGATLLDLSTALFLLYFPSILYGAGYKEKEAQSKDADSTESTSTGSEPIEALKAAEIAMILEKKLAEKVFLKQGYTVYDLAKDSGIPHYLLSQFINQNLRVSFPDYINKARVIHSCELLELAHTENYTLEAIGKLSGFSNRNSFSAAFKKVTGKSPSVYLKEKVTLEK</sequence>
<evidence type="ECO:0000256" key="3">
    <source>
        <dbReference type="ARBA" id="ARBA00023163"/>
    </source>
</evidence>
<feature type="transmembrane region" description="Helical" evidence="4">
    <location>
        <begin position="12"/>
        <end position="31"/>
    </location>
</feature>
<keyword evidence="4" id="KW-0472">Membrane</keyword>
<name>A0A1I7CRU8_9BACT</name>
<feature type="transmembrane region" description="Helical" evidence="4">
    <location>
        <begin position="188"/>
        <end position="208"/>
    </location>
</feature>
<proteinExistence type="predicted"/>
<reference evidence="7" key="1">
    <citation type="submission" date="2016-10" db="EMBL/GenBank/DDBJ databases">
        <authorList>
            <person name="Varghese N."/>
            <person name="Submissions S."/>
        </authorList>
    </citation>
    <scope>NUCLEOTIDE SEQUENCE [LARGE SCALE GENOMIC DNA]</scope>
    <source>
        <strain evidence="7">DSM 23445</strain>
    </source>
</reference>
<feature type="domain" description="HTH araC/xylS-type" evidence="5">
    <location>
        <begin position="278"/>
        <end position="385"/>
    </location>
</feature>
<keyword evidence="3" id="KW-0804">Transcription</keyword>
<organism evidence="6 7">
    <name type="scientific">Algoriphagus locisalis</name>
    <dbReference type="NCBI Taxonomy" id="305507"/>
    <lineage>
        <taxon>Bacteria</taxon>
        <taxon>Pseudomonadati</taxon>
        <taxon>Bacteroidota</taxon>
        <taxon>Cytophagia</taxon>
        <taxon>Cytophagales</taxon>
        <taxon>Cyclobacteriaceae</taxon>
        <taxon>Algoriphagus</taxon>
    </lineage>
</organism>
<feature type="transmembrane region" description="Helical" evidence="4">
    <location>
        <begin position="69"/>
        <end position="86"/>
    </location>
</feature>
<dbReference type="SUPFAM" id="SSF46689">
    <property type="entry name" value="Homeodomain-like"/>
    <property type="match status" value="1"/>
</dbReference>
<evidence type="ECO:0000259" key="5">
    <source>
        <dbReference type="PROSITE" id="PS01124"/>
    </source>
</evidence>
<dbReference type="Pfam" id="PF12833">
    <property type="entry name" value="HTH_18"/>
    <property type="match status" value="1"/>
</dbReference>
<evidence type="ECO:0000313" key="6">
    <source>
        <dbReference type="EMBL" id="SFU02190.1"/>
    </source>
</evidence>
<feature type="transmembrane region" description="Helical" evidence="4">
    <location>
        <begin position="98"/>
        <end position="119"/>
    </location>
</feature>
<keyword evidence="4" id="KW-0812">Transmembrane</keyword>
<dbReference type="AlphaFoldDB" id="A0A1I7CRU8"/>
<evidence type="ECO:0000256" key="4">
    <source>
        <dbReference type="SAM" id="Phobius"/>
    </source>
</evidence>
<dbReference type="Proteomes" id="UP000199673">
    <property type="component" value="Unassembled WGS sequence"/>
</dbReference>
<evidence type="ECO:0000313" key="7">
    <source>
        <dbReference type="Proteomes" id="UP000199673"/>
    </source>
</evidence>
<dbReference type="GO" id="GO:0043565">
    <property type="term" value="F:sequence-specific DNA binding"/>
    <property type="evidence" value="ECO:0007669"/>
    <property type="project" value="InterPro"/>
</dbReference>
<dbReference type="PANTHER" id="PTHR43280">
    <property type="entry name" value="ARAC-FAMILY TRANSCRIPTIONAL REGULATOR"/>
    <property type="match status" value="1"/>
</dbReference>
<dbReference type="STRING" id="305507.SAMN04489724_3372"/>
<dbReference type="Gene3D" id="1.10.10.60">
    <property type="entry name" value="Homeodomain-like"/>
    <property type="match status" value="1"/>
</dbReference>